<sequence>MPPAPMPPKVELPDQTDALFRADIPPYNTTYYFEQLVDHNDPSKGTFSQRYWHTWEFYEAGGPIILMTPGEGNADGYEAYLTNKTINGLIAQQEGGATIVLEHRFYGFSNPLPDLTPESLKLHTIQQAIDDLEYFAYNVELAMPNGTEVTPDKAPWILIGGSYAGALTSWTMVNKPGLFWAGYSSSGVVEAITDFWKYFEPIRKNMPSNCSADVAAVIAHVDEVFSGNDTAAIDGLKANWGLGGLTHLDDVAGALRNNLWDWQSLNPVSPPNATFYKFCNALETKDGEVSGEEGWGLDHALNAWGTFWNESYYELYCGDSDAESCFGSYNASAEIFTDTSVDNAGRSWTWIVCNDVGYYQDGPPKDVELKNGPIVTRLANLETNYDTRQCQMMFKDTFPEPPLPDTEAINTKYSGWNVTVDRLFFANGERDPWKEATVSAVGVELESTDRMPIVVSDGFHCSDLRVSNSVGDATIADVQSQALAYFATWLSEYRDEQSQYR</sequence>
<keyword evidence="4" id="KW-0378">Hydrolase</keyword>
<evidence type="ECO:0000256" key="3">
    <source>
        <dbReference type="ARBA" id="ARBA00022729"/>
    </source>
</evidence>
<keyword evidence="2" id="KW-0645">Protease</keyword>
<evidence type="ECO:0000256" key="5">
    <source>
        <dbReference type="ARBA" id="ARBA00023180"/>
    </source>
</evidence>
<name>A0A0D7BUX2_9AGAR</name>
<keyword evidence="3" id="KW-0732">Signal</keyword>
<dbReference type="Gene3D" id="3.40.50.1820">
    <property type="entry name" value="alpha/beta hydrolase"/>
    <property type="match status" value="2"/>
</dbReference>
<proteinExistence type="inferred from homology"/>
<dbReference type="Pfam" id="PF05577">
    <property type="entry name" value="Peptidase_S28"/>
    <property type="match status" value="2"/>
</dbReference>
<keyword evidence="5" id="KW-0325">Glycoprotein</keyword>
<evidence type="ECO:0000313" key="7">
    <source>
        <dbReference type="Proteomes" id="UP000054007"/>
    </source>
</evidence>
<evidence type="ECO:0000256" key="2">
    <source>
        <dbReference type="ARBA" id="ARBA00022670"/>
    </source>
</evidence>
<dbReference type="GO" id="GO:0006508">
    <property type="term" value="P:proteolysis"/>
    <property type="evidence" value="ECO:0007669"/>
    <property type="project" value="UniProtKB-KW"/>
</dbReference>
<dbReference type="GO" id="GO:0070008">
    <property type="term" value="F:serine-type exopeptidase activity"/>
    <property type="evidence" value="ECO:0007669"/>
    <property type="project" value="InterPro"/>
</dbReference>
<dbReference type="OrthoDB" id="1735038at2759"/>
<dbReference type="Proteomes" id="UP000054007">
    <property type="component" value="Unassembled WGS sequence"/>
</dbReference>
<organism evidence="6 7">
    <name type="scientific">Cylindrobasidium torrendii FP15055 ss-10</name>
    <dbReference type="NCBI Taxonomy" id="1314674"/>
    <lineage>
        <taxon>Eukaryota</taxon>
        <taxon>Fungi</taxon>
        <taxon>Dikarya</taxon>
        <taxon>Basidiomycota</taxon>
        <taxon>Agaricomycotina</taxon>
        <taxon>Agaricomycetes</taxon>
        <taxon>Agaricomycetidae</taxon>
        <taxon>Agaricales</taxon>
        <taxon>Marasmiineae</taxon>
        <taxon>Physalacriaceae</taxon>
        <taxon>Cylindrobasidium</taxon>
    </lineage>
</organism>
<accession>A0A0D7BUX2</accession>
<reference evidence="6 7" key="1">
    <citation type="journal article" date="2015" name="Fungal Genet. Biol.">
        <title>Evolution of novel wood decay mechanisms in Agaricales revealed by the genome sequences of Fistulina hepatica and Cylindrobasidium torrendii.</title>
        <authorList>
            <person name="Floudas D."/>
            <person name="Held B.W."/>
            <person name="Riley R."/>
            <person name="Nagy L.G."/>
            <person name="Koehler G."/>
            <person name="Ransdell A.S."/>
            <person name="Younus H."/>
            <person name="Chow J."/>
            <person name="Chiniquy J."/>
            <person name="Lipzen A."/>
            <person name="Tritt A."/>
            <person name="Sun H."/>
            <person name="Haridas S."/>
            <person name="LaButti K."/>
            <person name="Ohm R.A."/>
            <person name="Kues U."/>
            <person name="Blanchette R.A."/>
            <person name="Grigoriev I.V."/>
            <person name="Minto R.E."/>
            <person name="Hibbett D.S."/>
        </authorList>
    </citation>
    <scope>NUCLEOTIDE SEQUENCE [LARGE SCALE GENOMIC DNA]</scope>
    <source>
        <strain evidence="6 7">FP15055 ss-10</strain>
    </source>
</reference>
<evidence type="ECO:0000256" key="4">
    <source>
        <dbReference type="ARBA" id="ARBA00022801"/>
    </source>
</evidence>
<evidence type="ECO:0000313" key="6">
    <source>
        <dbReference type="EMBL" id="KIY73984.1"/>
    </source>
</evidence>
<comment type="similarity">
    <text evidence="1">Belongs to the peptidase S28 family.</text>
</comment>
<dbReference type="SUPFAM" id="SSF53474">
    <property type="entry name" value="alpha/beta-Hydrolases"/>
    <property type="match status" value="1"/>
</dbReference>
<evidence type="ECO:0000256" key="1">
    <source>
        <dbReference type="ARBA" id="ARBA00011079"/>
    </source>
</evidence>
<dbReference type="GO" id="GO:0008239">
    <property type="term" value="F:dipeptidyl-peptidase activity"/>
    <property type="evidence" value="ECO:0007669"/>
    <property type="project" value="TreeGrafter"/>
</dbReference>
<dbReference type="EMBL" id="KN880433">
    <property type="protein sequence ID" value="KIY73984.1"/>
    <property type="molecule type" value="Genomic_DNA"/>
</dbReference>
<dbReference type="AlphaFoldDB" id="A0A0D7BUX2"/>
<dbReference type="PANTHER" id="PTHR11010">
    <property type="entry name" value="PROTEASE S28 PRO-X CARBOXYPEPTIDASE-RELATED"/>
    <property type="match status" value="1"/>
</dbReference>
<gene>
    <name evidence="6" type="ORF">CYLTODRAFT_341349</name>
</gene>
<protein>
    <submittedName>
        <fullName evidence="6">Peptidase S28</fullName>
    </submittedName>
</protein>
<keyword evidence="7" id="KW-1185">Reference proteome</keyword>
<dbReference type="PANTHER" id="PTHR11010:SF23">
    <property type="entry name" value="SERINE PEPTIDASE"/>
    <property type="match status" value="1"/>
</dbReference>
<dbReference type="InterPro" id="IPR008758">
    <property type="entry name" value="Peptidase_S28"/>
</dbReference>
<dbReference type="InterPro" id="IPR029058">
    <property type="entry name" value="AB_hydrolase_fold"/>
</dbReference>